<evidence type="ECO:0000313" key="2">
    <source>
        <dbReference type="EMBL" id="KAA6386364.1"/>
    </source>
</evidence>
<protein>
    <submittedName>
        <fullName evidence="2">Acylglycerol lipase</fullName>
    </submittedName>
</protein>
<dbReference type="SUPFAM" id="SSF53474">
    <property type="entry name" value="alpha/beta-Hydrolases"/>
    <property type="match status" value="1"/>
</dbReference>
<dbReference type="Gene3D" id="3.40.50.1820">
    <property type="entry name" value="alpha/beta hydrolase"/>
    <property type="match status" value="1"/>
</dbReference>
<dbReference type="InterPro" id="IPR022742">
    <property type="entry name" value="Hydrolase_4"/>
</dbReference>
<dbReference type="OrthoDB" id="2498029at2759"/>
<reference evidence="2 3" key="1">
    <citation type="submission" date="2019-03" db="EMBL/GenBank/DDBJ databases">
        <title>Single cell metagenomics reveals metabolic interactions within the superorganism composed of flagellate Streblomastix strix and complex community of Bacteroidetes bacteria on its surface.</title>
        <authorList>
            <person name="Treitli S.C."/>
            <person name="Kolisko M."/>
            <person name="Husnik F."/>
            <person name="Keeling P."/>
            <person name="Hampl V."/>
        </authorList>
    </citation>
    <scope>NUCLEOTIDE SEQUENCE [LARGE SCALE GENOMIC DNA]</scope>
    <source>
        <strain evidence="2">ST1C</strain>
    </source>
</reference>
<dbReference type="Pfam" id="PF12146">
    <property type="entry name" value="Hydrolase_4"/>
    <property type="match status" value="1"/>
</dbReference>
<organism evidence="2 3">
    <name type="scientific">Streblomastix strix</name>
    <dbReference type="NCBI Taxonomy" id="222440"/>
    <lineage>
        <taxon>Eukaryota</taxon>
        <taxon>Metamonada</taxon>
        <taxon>Preaxostyla</taxon>
        <taxon>Oxymonadida</taxon>
        <taxon>Streblomastigidae</taxon>
        <taxon>Streblomastix</taxon>
    </lineage>
</organism>
<proteinExistence type="predicted"/>
<gene>
    <name evidence="2" type="ORF">EZS28_018109</name>
</gene>
<dbReference type="InterPro" id="IPR000073">
    <property type="entry name" value="AB_hydrolase_1"/>
</dbReference>
<accession>A0A5J4VUI8</accession>
<evidence type="ECO:0000259" key="1">
    <source>
        <dbReference type="Pfam" id="PF12146"/>
    </source>
</evidence>
<dbReference type="InterPro" id="IPR029058">
    <property type="entry name" value="AB_hydrolase_fold"/>
</dbReference>
<dbReference type="InterPro" id="IPR051044">
    <property type="entry name" value="MAG_DAG_Lipase"/>
</dbReference>
<dbReference type="PRINTS" id="PR00111">
    <property type="entry name" value="ABHYDROLASE"/>
</dbReference>
<sequence length="294" mass="33043">MTKVTPVIGKFANNDLELASYIFTVPQPVGVVFFSHGIAEYTEAEFPNINFLTDNNFTVLALDLPGHGRSVEGEPTSVIPDISKAIELWAEFIRTKSKESEYASLPKFFMGHSLGGTIAILIARRVKELLNGAVISAPTVYVNMPGYILSTLKVANYLLWWLPIVTLDRNLLSHDPEVAKRADADKYNSMKKVTIGTGVQLNKACEEITKLANEDDYPFIVLHGTEDKITPYNNSEIFFDRAPSKDKQKVIIEGAYHEVYNEPDYKEPFFSAIKEWLKKHLENKAKPEAKKEGE</sequence>
<comment type="caution">
    <text evidence="2">The sequence shown here is derived from an EMBL/GenBank/DDBJ whole genome shotgun (WGS) entry which is preliminary data.</text>
</comment>
<feature type="domain" description="Serine aminopeptidase S33" evidence="1">
    <location>
        <begin position="27"/>
        <end position="264"/>
    </location>
</feature>
<dbReference type="AlphaFoldDB" id="A0A5J4VUI8"/>
<evidence type="ECO:0000313" key="3">
    <source>
        <dbReference type="Proteomes" id="UP000324800"/>
    </source>
</evidence>
<dbReference type="Proteomes" id="UP000324800">
    <property type="component" value="Unassembled WGS sequence"/>
</dbReference>
<name>A0A5J4VUI8_9EUKA</name>
<dbReference type="EMBL" id="SNRW01004841">
    <property type="protein sequence ID" value="KAA6386364.1"/>
    <property type="molecule type" value="Genomic_DNA"/>
</dbReference>
<dbReference type="PANTHER" id="PTHR11614">
    <property type="entry name" value="PHOSPHOLIPASE-RELATED"/>
    <property type="match status" value="1"/>
</dbReference>